<dbReference type="InterPro" id="IPR035919">
    <property type="entry name" value="EAL_sf"/>
</dbReference>
<dbReference type="Proteomes" id="UP001225873">
    <property type="component" value="Unassembled WGS sequence"/>
</dbReference>
<evidence type="ECO:0000259" key="4">
    <source>
        <dbReference type="PROSITE" id="PS50887"/>
    </source>
</evidence>
<evidence type="ECO:0000259" key="3">
    <source>
        <dbReference type="PROSITE" id="PS50883"/>
    </source>
</evidence>
<evidence type="ECO:0000259" key="2">
    <source>
        <dbReference type="PROSITE" id="PS50113"/>
    </source>
</evidence>
<reference evidence="5 6" key="1">
    <citation type="submission" date="2023-03" db="EMBL/GenBank/DDBJ databases">
        <authorList>
            <person name="Uniacke-Lowe S."/>
            <person name="Ross P."/>
            <person name="Hill C."/>
        </authorList>
    </citation>
    <scope>NUCLEOTIDE SEQUENCE [LARGE SCALE GENOMIC DNA]</scope>
    <source>
        <strain evidence="5 6">APC 4016</strain>
    </source>
</reference>
<dbReference type="InterPro" id="IPR052155">
    <property type="entry name" value="Biofilm_reg_signaling"/>
</dbReference>
<proteinExistence type="predicted"/>
<dbReference type="Gene3D" id="3.30.450.20">
    <property type="entry name" value="PAS domain"/>
    <property type="match status" value="2"/>
</dbReference>
<dbReference type="SMART" id="SM00052">
    <property type="entry name" value="EAL"/>
    <property type="match status" value="1"/>
</dbReference>
<evidence type="ECO:0000313" key="6">
    <source>
        <dbReference type="Proteomes" id="UP001225873"/>
    </source>
</evidence>
<comment type="caution">
    <text evidence="5">The sequence shown here is derived from an EMBL/GenBank/DDBJ whole genome shotgun (WGS) entry which is preliminary data.</text>
</comment>
<dbReference type="RefSeq" id="WP_290214439.1">
    <property type="nucleotide sequence ID" value="NZ_JASDCQ010000001.1"/>
</dbReference>
<dbReference type="InterPro" id="IPR035965">
    <property type="entry name" value="PAS-like_dom_sf"/>
</dbReference>
<dbReference type="SMART" id="SM00086">
    <property type="entry name" value="PAC"/>
    <property type="match status" value="2"/>
</dbReference>
<dbReference type="InterPro" id="IPR000014">
    <property type="entry name" value="PAS"/>
</dbReference>
<gene>
    <name evidence="5" type="ORF">QMA01_04905</name>
</gene>
<dbReference type="PROSITE" id="PS50887">
    <property type="entry name" value="GGDEF"/>
    <property type="match status" value="1"/>
</dbReference>
<dbReference type="PANTHER" id="PTHR44757:SF2">
    <property type="entry name" value="BIOFILM ARCHITECTURE MAINTENANCE PROTEIN MBAA"/>
    <property type="match status" value="1"/>
</dbReference>
<organism evidence="5 6">
    <name type="scientific">Planococcus notacanthi</name>
    <dbReference type="NCBI Taxonomy" id="3035188"/>
    <lineage>
        <taxon>Bacteria</taxon>
        <taxon>Bacillati</taxon>
        <taxon>Bacillota</taxon>
        <taxon>Bacilli</taxon>
        <taxon>Bacillales</taxon>
        <taxon>Caryophanaceae</taxon>
        <taxon>Planococcus</taxon>
    </lineage>
</organism>
<feature type="domain" description="PAS" evidence="1">
    <location>
        <begin position="49"/>
        <end position="85"/>
    </location>
</feature>
<dbReference type="InterPro" id="IPR029787">
    <property type="entry name" value="Nucleotide_cyclase"/>
</dbReference>
<dbReference type="PROSITE" id="PS50883">
    <property type="entry name" value="EAL"/>
    <property type="match status" value="1"/>
</dbReference>
<dbReference type="PROSITE" id="PS50113">
    <property type="entry name" value="PAC"/>
    <property type="match status" value="1"/>
</dbReference>
<dbReference type="Pfam" id="PF00990">
    <property type="entry name" value="GGDEF"/>
    <property type="match status" value="1"/>
</dbReference>
<feature type="domain" description="EAL" evidence="3">
    <location>
        <begin position="446"/>
        <end position="700"/>
    </location>
</feature>
<evidence type="ECO:0000259" key="1">
    <source>
        <dbReference type="PROSITE" id="PS50112"/>
    </source>
</evidence>
<dbReference type="SMART" id="SM00267">
    <property type="entry name" value="GGDEF"/>
    <property type="match status" value="1"/>
</dbReference>
<dbReference type="NCBIfam" id="TIGR00254">
    <property type="entry name" value="GGDEF"/>
    <property type="match status" value="1"/>
</dbReference>
<accession>A0ABT7ZHJ0</accession>
<protein>
    <submittedName>
        <fullName evidence="5">EAL domain-containing protein</fullName>
    </submittedName>
</protein>
<dbReference type="Pfam" id="PF13426">
    <property type="entry name" value="PAS_9"/>
    <property type="match status" value="2"/>
</dbReference>
<sequence length="703" mass="78837">MKNDGKNSDNEAVPDLSSLNGLLYKDLFDGMIQQAPVGMYILTGWSYSYVNQHFCELIGYSEKELLNGDVTLPDLVHSEDLPIIRTRVVADTGSLDAYARYRLRVYKRSGEMMHVEVHSTKKRLHGQDVLFGTVIDVTAEITAALRLTENEERLNSLFAYNPDAVFTFDLEGNFITANPGCETLSGYSIPELLQLSFIPLIVSEDLPVALLHFGNALRGVAETYELTITRKDGEKRNLLVTNFPMKSGGQIVGAYGIAKDVTDAANHKNLLEELVFFDPLTRLPNRKLFEDRLKQAIEASLPHEPQPTVLFLNLDRFKFINDSFGHRFGDAFLKEIAQRLLATVDSPNTVGRFVGDEFAVLLPNHAKERVFHLAERLNESLAEPFEVLGHSVSISASVGIAFSCGSKESVEGLIKKADTAMYYTKKHKTHNYAVYSEELDQRSAYKLSIERELKTAIAKQQLVLYYQPIVALPNTKLSAMEALIRWNHPDLGMVPPDHFIPVSEESGQIVAIGRWVLYTACLQNKAWQDQGHPPIKICVNISTIQLHQPNFVQTVKSVLEETGLDAKWLELEVTESILLEETDSLKQSLCALKELGISLSIDDFGTGYTSLSYLRQFSFDRIKIDRSFIEDISNELKGKAITSTIISLAHRLGMAVVAEGIEDEAQLAFLQSERCNEGQGYYFSRPLPAELHDLPRLFNPSRI</sequence>
<dbReference type="Pfam" id="PF00563">
    <property type="entry name" value="EAL"/>
    <property type="match status" value="1"/>
</dbReference>
<dbReference type="CDD" id="cd01948">
    <property type="entry name" value="EAL"/>
    <property type="match status" value="1"/>
</dbReference>
<dbReference type="SUPFAM" id="SSF141868">
    <property type="entry name" value="EAL domain-like"/>
    <property type="match status" value="1"/>
</dbReference>
<name>A0ABT7ZHJ0_9BACL</name>
<dbReference type="Gene3D" id="3.30.70.270">
    <property type="match status" value="1"/>
</dbReference>
<dbReference type="InterPro" id="IPR043128">
    <property type="entry name" value="Rev_trsase/Diguanyl_cyclase"/>
</dbReference>
<dbReference type="InterPro" id="IPR000700">
    <property type="entry name" value="PAS-assoc_C"/>
</dbReference>
<dbReference type="Gene3D" id="3.20.20.450">
    <property type="entry name" value="EAL domain"/>
    <property type="match status" value="1"/>
</dbReference>
<evidence type="ECO:0000313" key="5">
    <source>
        <dbReference type="EMBL" id="MDN3426625.1"/>
    </source>
</evidence>
<keyword evidence="6" id="KW-1185">Reference proteome</keyword>
<dbReference type="CDD" id="cd01949">
    <property type="entry name" value="GGDEF"/>
    <property type="match status" value="1"/>
</dbReference>
<feature type="domain" description="PAS" evidence="1">
    <location>
        <begin position="150"/>
        <end position="193"/>
    </location>
</feature>
<feature type="domain" description="PAC" evidence="2">
    <location>
        <begin position="222"/>
        <end position="273"/>
    </location>
</feature>
<dbReference type="SUPFAM" id="SSF55785">
    <property type="entry name" value="PYP-like sensor domain (PAS domain)"/>
    <property type="match status" value="2"/>
</dbReference>
<dbReference type="SUPFAM" id="SSF55073">
    <property type="entry name" value="Nucleotide cyclase"/>
    <property type="match status" value="1"/>
</dbReference>
<dbReference type="NCBIfam" id="TIGR00229">
    <property type="entry name" value="sensory_box"/>
    <property type="match status" value="2"/>
</dbReference>
<dbReference type="EMBL" id="JASDCQ010000001">
    <property type="protein sequence ID" value="MDN3426625.1"/>
    <property type="molecule type" value="Genomic_DNA"/>
</dbReference>
<dbReference type="InterPro" id="IPR000160">
    <property type="entry name" value="GGDEF_dom"/>
</dbReference>
<feature type="domain" description="GGDEF" evidence="4">
    <location>
        <begin position="305"/>
        <end position="437"/>
    </location>
</feature>
<dbReference type="InterPro" id="IPR001610">
    <property type="entry name" value="PAC"/>
</dbReference>
<dbReference type="SMART" id="SM00091">
    <property type="entry name" value="PAS"/>
    <property type="match status" value="2"/>
</dbReference>
<dbReference type="CDD" id="cd00130">
    <property type="entry name" value="PAS"/>
    <property type="match status" value="2"/>
</dbReference>
<dbReference type="PANTHER" id="PTHR44757">
    <property type="entry name" value="DIGUANYLATE CYCLASE DGCP"/>
    <property type="match status" value="1"/>
</dbReference>
<dbReference type="PROSITE" id="PS50112">
    <property type="entry name" value="PAS"/>
    <property type="match status" value="2"/>
</dbReference>
<dbReference type="InterPro" id="IPR001633">
    <property type="entry name" value="EAL_dom"/>
</dbReference>